<dbReference type="Gene3D" id="3.40.640.10">
    <property type="entry name" value="Type I PLP-dependent aspartate aminotransferase-like (Major domain)"/>
    <property type="match status" value="1"/>
</dbReference>
<dbReference type="GO" id="GO:0030170">
    <property type="term" value="F:pyridoxal phosphate binding"/>
    <property type="evidence" value="ECO:0007669"/>
    <property type="project" value="InterPro"/>
</dbReference>
<name>A0A7S2SE60_9STRA</name>
<dbReference type="InterPro" id="IPR004839">
    <property type="entry name" value="Aminotransferase_I/II_large"/>
</dbReference>
<dbReference type="CDD" id="cd00609">
    <property type="entry name" value="AAT_like"/>
    <property type="match status" value="1"/>
</dbReference>
<dbReference type="InterPro" id="IPR004838">
    <property type="entry name" value="NHTrfase_class1_PyrdxlP-BS"/>
</dbReference>
<dbReference type="PROSITE" id="PS00105">
    <property type="entry name" value="AA_TRANSFER_CLASS_1"/>
    <property type="match status" value="1"/>
</dbReference>
<sequence>MEDVAGFSPFALERYFAKYEFTAPHLGCCSDCEPLTMKELIAMADADSLNKWENLSLGYTESNGLPELRDEVASMYNATISQGENDGWEVDKDNVFVVAPEEGIYITVRAVLQKGDHVVFPSPCYQSMSEIAKSIGCVLNSWEQETDKQGALTHFSVDRLRKLVTKDTKLVIVNFPHNPTGAMVSRKQWAEIMEICRENGCYLLSDEMYWGLEYNPQETQLIPACKIYDKAISLSGMSKSLALPGLRIGWLVTQDNDLLRSLKTLKDYTTICPPAPSEILSLMALRARDRIIARNLEIIGAGLEAAKVFFAKHSDKFYFTPPVAGTICFPRLLTGCTYEFCTNLAEKHGIVLLPSSVYGLPHDPQCFRLGLGRRNVPSILSMLDKVITN</sequence>
<accession>A0A7S2SE60</accession>
<proteinExistence type="inferred from homology"/>
<dbReference type="SUPFAM" id="SSF53383">
    <property type="entry name" value="PLP-dependent transferases"/>
    <property type="match status" value="1"/>
</dbReference>
<dbReference type="Pfam" id="PF00155">
    <property type="entry name" value="Aminotran_1_2"/>
    <property type="match status" value="1"/>
</dbReference>
<dbReference type="InterPro" id="IPR015421">
    <property type="entry name" value="PyrdxlP-dep_Trfase_major"/>
</dbReference>
<dbReference type="PANTHER" id="PTHR43510">
    <property type="entry name" value="AMINOTRANSFERASE FUNCTION, HYPOTHETICAL (EUROFUNG)"/>
    <property type="match status" value="1"/>
</dbReference>
<feature type="domain" description="Aminotransferase class I/classII large" evidence="3">
    <location>
        <begin position="58"/>
        <end position="371"/>
    </location>
</feature>
<keyword evidence="2" id="KW-0663">Pyridoxal phosphate</keyword>
<dbReference type="PANTHER" id="PTHR43510:SF1">
    <property type="entry name" value="AMINOTRANSFERASE FUNCTION, HYPOTHETICAL (EUROFUNG)"/>
    <property type="match status" value="1"/>
</dbReference>
<dbReference type="EMBL" id="HBHK01020792">
    <property type="protein sequence ID" value="CAD9697441.1"/>
    <property type="molecule type" value="Transcribed_RNA"/>
</dbReference>
<dbReference type="Gene3D" id="3.90.1150.10">
    <property type="entry name" value="Aspartate Aminotransferase, domain 1"/>
    <property type="match status" value="1"/>
</dbReference>
<dbReference type="InterPro" id="IPR015422">
    <property type="entry name" value="PyrdxlP-dep_Trfase_small"/>
</dbReference>
<evidence type="ECO:0000256" key="1">
    <source>
        <dbReference type="ARBA" id="ARBA00007441"/>
    </source>
</evidence>
<gene>
    <name evidence="4" type="ORF">QSP1433_LOCUS13210</name>
</gene>
<protein>
    <recommendedName>
        <fullName evidence="3">Aminotransferase class I/classII large domain-containing protein</fullName>
    </recommendedName>
</protein>
<evidence type="ECO:0000259" key="3">
    <source>
        <dbReference type="Pfam" id="PF00155"/>
    </source>
</evidence>
<evidence type="ECO:0000313" key="4">
    <source>
        <dbReference type="EMBL" id="CAD9697441.1"/>
    </source>
</evidence>
<dbReference type="AlphaFoldDB" id="A0A7S2SE60"/>
<reference evidence="4" key="1">
    <citation type="submission" date="2021-01" db="EMBL/GenBank/DDBJ databases">
        <authorList>
            <person name="Corre E."/>
            <person name="Pelletier E."/>
            <person name="Niang G."/>
            <person name="Scheremetjew M."/>
            <person name="Finn R."/>
            <person name="Kale V."/>
            <person name="Holt S."/>
            <person name="Cochrane G."/>
            <person name="Meng A."/>
            <person name="Brown T."/>
            <person name="Cohen L."/>
        </authorList>
    </citation>
    <scope>NUCLEOTIDE SEQUENCE</scope>
    <source>
        <strain evidence="4">NY070348D</strain>
    </source>
</reference>
<comment type="similarity">
    <text evidence="1">Belongs to the class-I pyridoxal-phosphate-dependent aminotransferase family.</text>
</comment>
<dbReference type="InterPro" id="IPR015424">
    <property type="entry name" value="PyrdxlP-dep_Trfase"/>
</dbReference>
<evidence type="ECO:0000256" key="2">
    <source>
        <dbReference type="ARBA" id="ARBA00022898"/>
    </source>
</evidence>
<organism evidence="4">
    <name type="scientific">Mucochytrium quahogii</name>
    <dbReference type="NCBI Taxonomy" id="96639"/>
    <lineage>
        <taxon>Eukaryota</taxon>
        <taxon>Sar</taxon>
        <taxon>Stramenopiles</taxon>
        <taxon>Bigyra</taxon>
        <taxon>Labyrinthulomycetes</taxon>
        <taxon>Thraustochytrida</taxon>
        <taxon>Thraustochytriidae</taxon>
        <taxon>Mucochytrium</taxon>
    </lineage>
</organism>
<dbReference type="GO" id="GO:0003824">
    <property type="term" value="F:catalytic activity"/>
    <property type="evidence" value="ECO:0007669"/>
    <property type="project" value="InterPro"/>
</dbReference>